<reference evidence="12" key="2">
    <citation type="submission" date="2022-05" db="EMBL/GenBank/DDBJ databases">
        <authorList>
            <person name="Kim J.-S."/>
            <person name="Lee K."/>
            <person name="Suh M."/>
            <person name="Eom M."/>
            <person name="Kim J.-S."/>
            <person name="Kim D.-S."/>
            <person name="Ko S.-H."/>
            <person name="Shin Y."/>
            <person name="Lee J.-S."/>
        </authorList>
    </citation>
    <scope>NUCLEOTIDE SEQUENCE</scope>
    <source>
        <strain evidence="12">N237</strain>
    </source>
</reference>
<sequence length="522" mass="53466">MVQTPLRPRHVPPTPLGALATGSLILDGGPEISVSGITSSSTAVLPGDLFAALPGGSGHGARFAAAAVAAGAQAVFTDGEGLRAVRAAGLTVPVLLAARPRDDLGPVSAAVYGHPSEALSLYGITGTSGKTTTTFLVRAGLAAAGRHVGLIGTVGVFFGTRSVKTAFTTPEADQLQALLAAMVEDSIDVVGMEVSSHALRMGRVGGVCFAVGAFTNLSQDHLDFHSDMEDYFAAKAMLFDGRARREIVVVDDEWGRRLVEPGRITVSTSGGADWTASDVVVGSDGSTRFTVRGPGRSFAAGCRIPGAYNIANTLLALAVLAELEVDPARAAPAVAAAQVPGRMERVDGDQPFLAVVDYSHKPAGVSSALQALRPLTAGRLIIVLGCGGDRDRGKRPLMGEVAARAADLLIVTDDNPRSEDPATIRAAMLAGARAVAADRPALIEEIGDRRAAIERAVAVARVGDTVLVAGKGHETGQQVGADMLPFDDVTVLAQALAHAGYQVADAPGPSADTMTEQGVSGR</sequence>
<comment type="caution">
    <text evidence="7">Lacks conserved residue(s) required for the propagation of feature annotation.</text>
</comment>
<comment type="similarity">
    <text evidence="1 7">Belongs to the MurCDEF family. MurE subfamily.</text>
</comment>
<dbReference type="Pfam" id="PF08245">
    <property type="entry name" value="Mur_ligase_M"/>
    <property type="match status" value="1"/>
</dbReference>
<evidence type="ECO:0000256" key="3">
    <source>
        <dbReference type="ARBA" id="ARBA00022960"/>
    </source>
</evidence>
<accession>A0ABY4QV65</accession>
<dbReference type="InterPro" id="IPR035911">
    <property type="entry name" value="MurE/MurF_N"/>
</dbReference>
<keyword evidence="7 12" id="KW-0436">Ligase</keyword>
<keyword evidence="13" id="KW-1185">Reference proteome</keyword>
<name>A0ABY4QV65_9ACTN</name>
<evidence type="ECO:0000256" key="8">
    <source>
        <dbReference type="RuleBase" id="RU004135"/>
    </source>
</evidence>
<evidence type="ECO:0000259" key="9">
    <source>
        <dbReference type="Pfam" id="PF01225"/>
    </source>
</evidence>
<keyword evidence="7" id="KW-0460">Magnesium</keyword>
<feature type="domain" description="Mur ligase C-terminal" evidence="10">
    <location>
        <begin position="341"/>
        <end position="472"/>
    </location>
</feature>
<evidence type="ECO:0000256" key="1">
    <source>
        <dbReference type="ARBA" id="ARBA00005898"/>
    </source>
</evidence>
<evidence type="ECO:0000259" key="10">
    <source>
        <dbReference type="Pfam" id="PF02875"/>
    </source>
</evidence>
<comment type="function">
    <text evidence="7">Catalyzes the addition of meso-diaminopimelic acid to the nucleotide precursor UDP-N-acetylmuramoyl-L-alanyl-D-glutamate (UMAG) in the biosynthesis of bacterial cell-wall peptidoglycan.</text>
</comment>
<comment type="subcellular location">
    <subcellularLocation>
        <location evidence="7 8">Cytoplasm</location>
    </subcellularLocation>
</comment>
<dbReference type="InterPro" id="IPR036565">
    <property type="entry name" value="Mur-like_cat_sf"/>
</dbReference>
<feature type="domain" description="Mur ligase central" evidence="11">
    <location>
        <begin position="124"/>
        <end position="319"/>
    </location>
</feature>
<dbReference type="Gene3D" id="3.40.1190.10">
    <property type="entry name" value="Mur-like, catalytic domain"/>
    <property type="match status" value="1"/>
</dbReference>
<dbReference type="NCBIfam" id="TIGR01085">
    <property type="entry name" value="murE"/>
    <property type="match status" value="1"/>
</dbReference>
<comment type="catalytic activity">
    <reaction evidence="7">
        <text>UDP-N-acetyl-alpha-D-muramoyl-L-alanyl-D-glutamate + meso-2,6-diaminopimelate + ATP = UDP-N-acetyl-alpha-D-muramoyl-L-alanyl-gamma-D-glutamyl-meso-2,6-diaminopimelate + ADP + phosphate + H(+)</text>
        <dbReference type="Rhea" id="RHEA:23676"/>
        <dbReference type="ChEBI" id="CHEBI:15378"/>
        <dbReference type="ChEBI" id="CHEBI:30616"/>
        <dbReference type="ChEBI" id="CHEBI:43474"/>
        <dbReference type="ChEBI" id="CHEBI:57791"/>
        <dbReference type="ChEBI" id="CHEBI:83900"/>
        <dbReference type="ChEBI" id="CHEBI:83905"/>
        <dbReference type="ChEBI" id="CHEBI:456216"/>
        <dbReference type="EC" id="6.3.2.13"/>
    </reaction>
</comment>
<feature type="domain" description="Mur ligase N-terminal catalytic" evidence="9">
    <location>
        <begin position="34"/>
        <end position="81"/>
    </location>
</feature>
<dbReference type="Pfam" id="PF02875">
    <property type="entry name" value="Mur_ligase_C"/>
    <property type="match status" value="1"/>
</dbReference>
<keyword evidence="7" id="KW-0547">Nucleotide-binding</keyword>
<dbReference type="InterPro" id="IPR036615">
    <property type="entry name" value="Mur_ligase_C_dom_sf"/>
</dbReference>
<feature type="binding site" evidence="7">
    <location>
        <position position="474"/>
    </location>
    <ligand>
        <name>meso-2,6-diaminopimelate</name>
        <dbReference type="ChEBI" id="CHEBI:57791"/>
    </ligand>
</feature>
<keyword evidence="6 7" id="KW-0961">Cell wall biogenesis/degradation</keyword>
<feature type="binding site" evidence="7">
    <location>
        <begin position="126"/>
        <end position="132"/>
    </location>
    <ligand>
        <name>ATP</name>
        <dbReference type="ChEBI" id="CHEBI:30616"/>
    </ligand>
</feature>
<comment type="cofactor">
    <cofactor evidence="7">
        <name>Mg(2+)</name>
        <dbReference type="ChEBI" id="CHEBI:18420"/>
    </cofactor>
</comment>
<dbReference type="SUPFAM" id="SSF53623">
    <property type="entry name" value="MurD-like peptide ligases, catalytic domain"/>
    <property type="match status" value="1"/>
</dbReference>
<feature type="binding site" evidence="7">
    <location>
        <position position="390"/>
    </location>
    <ligand>
        <name>meso-2,6-diaminopimelate</name>
        <dbReference type="ChEBI" id="CHEBI:57791"/>
    </ligand>
</feature>
<feature type="binding site" evidence="7">
    <location>
        <position position="195"/>
    </location>
    <ligand>
        <name>UDP-N-acetyl-alpha-D-muramoyl-L-alanyl-D-glutamate</name>
        <dbReference type="ChEBI" id="CHEBI:83900"/>
    </ligand>
</feature>
<reference evidence="12" key="1">
    <citation type="journal article" date="2018" name="Int. J. Syst. Evol. Microbiol.">
        <title>Jatrophihabitans telluris sp. nov., isolated from sediment soil of lava forest wetlands and the emended description of the genus Jatrophihabitans.</title>
        <authorList>
            <person name="Lee K.C."/>
            <person name="Suh M.K."/>
            <person name="Eom M.K."/>
            <person name="Kim K.K."/>
            <person name="Kim J.S."/>
            <person name="Kim D.S."/>
            <person name="Ko S.H."/>
            <person name="Shin Y.K."/>
            <person name="Lee J.S."/>
        </authorList>
    </citation>
    <scope>NUCLEOTIDE SEQUENCE</scope>
    <source>
        <strain evidence="12">N237</strain>
    </source>
</reference>
<comment type="PTM">
    <text evidence="7">Carboxylation is probably crucial for Mg(2+) binding and, consequently, for the gamma-phosphate positioning of ATP.</text>
</comment>
<dbReference type="SUPFAM" id="SSF63418">
    <property type="entry name" value="MurE/MurF N-terminal domain"/>
    <property type="match status" value="1"/>
</dbReference>
<keyword evidence="7" id="KW-0067">ATP-binding</keyword>
<keyword evidence="3 7" id="KW-0133">Cell shape</keyword>
<dbReference type="RefSeq" id="WP_249769662.1">
    <property type="nucleotide sequence ID" value="NZ_CP097332.1"/>
</dbReference>
<feature type="binding site" evidence="7">
    <location>
        <begin position="414"/>
        <end position="417"/>
    </location>
    <ligand>
        <name>meso-2,6-diaminopimelate</name>
        <dbReference type="ChEBI" id="CHEBI:57791"/>
    </ligand>
</feature>
<dbReference type="InterPro" id="IPR013221">
    <property type="entry name" value="Mur_ligase_cen"/>
</dbReference>
<feature type="modified residue" description="N6-carboxylysine" evidence="7">
    <location>
        <position position="235"/>
    </location>
</feature>
<feature type="binding site" evidence="7">
    <location>
        <begin position="168"/>
        <end position="169"/>
    </location>
    <ligand>
        <name>UDP-N-acetyl-alpha-D-muramoyl-L-alanyl-D-glutamate</name>
        <dbReference type="ChEBI" id="CHEBI:83900"/>
    </ligand>
</feature>
<gene>
    <name evidence="7" type="primary">murE</name>
    <name evidence="12" type="ORF">M6D93_12885</name>
</gene>
<dbReference type="EC" id="6.3.2.13" evidence="7"/>
<dbReference type="HAMAP" id="MF_00208">
    <property type="entry name" value="MurE"/>
    <property type="match status" value="1"/>
</dbReference>
<dbReference type="SUPFAM" id="SSF53244">
    <property type="entry name" value="MurD-like peptide ligases, peptide-binding domain"/>
    <property type="match status" value="1"/>
</dbReference>
<protein>
    <recommendedName>
        <fullName evidence="7">UDP-N-acetylmuramoyl-L-alanyl-D-glutamate--2,6-diaminopimelate ligase</fullName>
        <ecNumber evidence="7">6.3.2.13</ecNumber>
    </recommendedName>
    <alternativeName>
        <fullName evidence="7">Meso-A2pm-adding enzyme</fullName>
    </alternativeName>
    <alternativeName>
        <fullName evidence="7">Meso-diaminopimelate-adding enzyme</fullName>
    </alternativeName>
    <alternativeName>
        <fullName evidence="7">UDP-MurNAc-L-Ala-D-Glu:meso-diaminopimelate ligase</fullName>
    </alternativeName>
    <alternativeName>
        <fullName evidence="7">UDP-MurNAc-tripeptide synthetase</fullName>
    </alternativeName>
    <alternativeName>
        <fullName evidence="7">UDP-N-acetylmuramyl-tripeptide synthetase</fullName>
    </alternativeName>
</protein>
<proteinExistence type="inferred from homology"/>
<evidence type="ECO:0000313" key="12">
    <source>
        <dbReference type="EMBL" id="UQX87193.1"/>
    </source>
</evidence>
<feature type="binding site" evidence="7">
    <location>
        <position position="203"/>
    </location>
    <ligand>
        <name>UDP-N-acetyl-alpha-D-muramoyl-L-alanyl-D-glutamate</name>
        <dbReference type="ChEBI" id="CHEBI:83900"/>
    </ligand>
</feature>
<comment type="pathway">
    <text evidence="7 8">Cell wall biogenesis; peptidoglycan biosynthesis.</text>
</comment>
<dbReference type="Pfam" id="PF01225">
    <property type="entry name" value="Mur_ligase"/>
    <property type="match status" value="1"/>
</dbReference>
<evidence type="ECO:0000313" key="13">
    <source>
        <dbReference type="Proteomes" id="UP001056336"/>
    </source>
</evidence>
<keyword evidence="5 7" id="KW-0131">Cell cycle</keyword>
<dbReference type="Gene3D" id="3.90.190.20">
    <property type="entry name" value="Mur ligase, C-terminal domain"/>
    <property type="match status" value="1"/>
</dbReference>
<dbReference type="PANTHER" id="PTHR23135:SF4">
    <property type="entry name" value="UDP-N-ACETYLMURAMOYL-L-ALANYL-D-GLUTAMATE--2,6-DIAMINOPIMELATE LIGASE MURE HOMOLOG, CHLOROPLASTIC"/>
    <property type="match status" value="1"/>
</dbReference>
<dbReference type="GO" id="GO:0008765">
    <property type="term" value="F:UDP-N-acetylmuramoylalanyl-D-glutamate-2,6-diaminopimelate ligase activity"/>
    <property type="evidence" value="ECO:0007669"/>
    <property type="project" value="UniProtKB-EC"/>
</dbReference>
<dbReference type="InterPro" id="IPR000713">
    <property type="entry name" value="Mur_ligase_N"/>
</dbReference>
<keyword evidence="4 7" id="KW-0573">Peptidoglycan synthesis</keyword>
<dbReference type="PANTHER" id="PTHR23135">
    <property type="entry name" value="MUR LIGASE FAMILY MEMBER"/>
    <property type="match status" value="1"/>
</dbReference>
<dbReference type="NCBIfam" id="NF001126">
    <property type="entry name" value="PRK00139.1-4"/>
    <property type="match status" value="1"/>
</dbReference>
<feature type="binding site" evidence="7">
    <location>
        <position position="41"/>
    </location>
    <ligand>
        <name>UDP-N-acetyl-alpha-D-muramoyl-L-alanyl-D-glutamate</name>
        <dbReference type="ChEBI" id="CHEBI:83900"/>
    </ligand>
</feature>
<evidence type="ECO:0000256" key="6">
    <source>
        <dbReference type="ARBA" id="ARBA00023316"/>
    </source>
</evidence>
<dbReference type="Proteomes" id="UP001056336">
    <property type="component" value="Chromosome"/>
</dbReference>
<evidence type="ECO:0000256" key="4">
    <source>
        <dbReference type="ARBA" id="ARBA00022984"/>
    </source>
</evidence>
<keyword evidence="7" id="KW-0963">Cytoplasm</keyword>
<dbReference type="EMBL" id="CP097332">
    <property type="protein sequence ID" value="UQX87193.1"/>
    <property type="molecule type" value="Genomic_DNA"/>
</dbReference>
<keyword evidence="2 7" id="KW-0132">Cell division</keyword>
<evidence type="ECO:0000256" key="2">
    <source>
        <dbReference type="ARBA" id="ARBA00022618"/>
    </source>
</evidence>
<evidence type="ECO:0000259" key="11">
    <source>
        <dbReference type="Pfam" id="PF08245"/>
    </source>
</evidence>
<feature type="binding site" evidence="7">
    <location>
        <position position="470"/>
    </location>
    <ligand>
        <name>meso-2,6-diaminopimelate</name>
        <dbReference type="ChEBI" id="CHEBI:57791"/>
    </ligand>
</feature>
<dbReference type="Gene3D" id="3.40.1390.10">
    <property type="entry name" value="MurE/MurF, N-terminal domain"/>
    <property type="match status" value="1"/>
</dbReference>
<feature type="short sequence motif" description="Meso-diaminopimelate recognition motif" evidence="7">
    <location>
        <begin position="414"/>
        <end position="417"/>
    </location>
</feature>
<evidence type="ECO:0000256" key="5">
    <source>
        <dbReference type="ARBA" id="ARBA00023306"/>
    </source>
</evidence>
<dbReference type="NCBIfam" id="NF001124">
    <property type="entry name" value="PRK00139.1-2"/>
    <property type="match status" value="1"/>
</dbReference>
<organism evidence="12 13">
    <name type="scientific">Jatrophihabitans telluris</name>
    <dbReference type="NCBI Taxonomy" id="2038343"/>
    <lineage>
        <taxon>Bacteria</taxon>
        <taxon>Bacillati</taxon>
        <taxon>Actinomycetota</taxon>
        <taxon>Actinomycetes</taxon>
        <taxon>Jatrophihabitantales</taxon>
        <taxon>Jatrophihabitantaceae</taxon>
        <taxon>Jatrophihabitans</taxon>
    </lineage>
</organism>
<dbReference type="InterPro" id="IPR005761">
    <property type="entry name" value="UDP-N-AcMur-Glu-dNH2Pim_ligase"/>
</dbReference>
<dbReference type="InterPro" id="IPR004101">
    <property type="entry name" value="Mur_ligase_C"/>
</dbReference>
<evidence type="ECO:0000256" key="7">
    <source>
        <dbReference type="HAMAP-Rule" id="MF_00208"/>
    </source>
</evidence>